<evidence type="ECO:0000259" key="6">
    <source>
        <dbReference type="PROSITE" id="PS51900"/>
    </source>
</evidence>
<keyword evidence="4" id="KW-0233">DNA recombination</keyword>
<name>A0ABW1SDV4_9PROT</name>
<dbReference type="CDD" id="cd01184">
    <property type="entry name" value="INT_C_like_1"/>
    <property type="match status" value="1"/>
</dbReference>
<evidence type="ECO:0000256" key="2">
    <source>
        <dbReference type="ARBA" id="ARBA00022908"/>
    </source>
</evidence>
<dbReference type="RefSeq" id="WP_377380394.1">
    <property type="nucleotide sequence ID" value="NZ_JBHSSW010000028.1"/>
</dbReference>
<dbReference type="InterPro" id="IPR010998">
    <property type="entry name" value="Integrase_recombinase_N"/>
</dbReference>
<dbReference type="PANTHER" id="PTHR30349:SF41">
    <property type="entry name" value="INTEGRASE_RECOMBINASE PROTEIN MJ0367-RELATED"/>
    <property type="match status" value="1"/>
</dbReference>
<dbReference type="InterPro" id="IPR050090">
    <property type="entry name" value="Tyrosine_recombinase_XerCD"/>
</dbReference>
<dbReference type="PANTHER" id="PTHR30349">
    <property type="entry name" value="PHAGE INTEGRASE-RELATED"/>
    <property type="match status" value="1"/>
</dbReference>
<dbReference type="InterPro" id="IPR044068">
    <property type="entry name" value="CB"/>
</dbReference>
<comment type="caution">
    <text evidence="7">The sequence shown here is derived from an EMBL/GenBank/DDBJ whole genome shotgun (WGS) entry which is preliminary data.</text>
</comment>
<gene>
    <name evidence="7" type="ORF">ACFQDM_14960</name>
</gene>
<evidence type="ECO:0000313" key="8">
    <source>
        <dbReference type="Proteomes" id="UP001596303"/>
    </source>
</evidence>
<evidence type="ECO:0000256" key="1">
    <source>
        <dbReference type="ARBA" id="ARBA00008857"/>
    </source>
</evidence>
<reference evidence="8" key="1">
    <citation type="journal article" date="2019" name="Int. J. Syst. Evol. Microbiol.">
        <title>The Global Catalogue of Microorganisms (GCM) 10K type strain sequencing project: providing services to taxonomists for standard genome sequencing and annotation.</title>
        <authorList>
            <consortium name="The Broad Institute Genomics Platform"/>
            <consortium name="The Broad Institute Genome Sequencing Center for Infectious Disease"/>
            <person name="Wu L."/>
            <person name="Ma J."/>
        </authorList>
    </citation>
    <scope>NUCLEOTIDE SEQUENCE [LARGE SCALE GENOMIC DNA]</scope>
    <source>
        <strain evidence="8">CGMCC-1.15741</strain>
    </source>
</reference>
<dbReference type="PROSITE" id="PS51900">
    <property type="entry name" value="CB"/>
    <property type="match status" value="1"/>
</dbReference>
<dbReference type="InterPro" id="IPR013762">
    <property type="entry name" value="Integrase-like_cat_sf"/>
</dbReference>
<evidence type="ECO:0000313" key="7">
    <source>
        <dbReference type="EMBL" id="MFC6199384.1"/>
    </source>
</evidence>
<evidence type="ECO:0000256" key="4">
    <source>
        <dbReference type="ARBA" id="ARBA00023172"/>
    </source>
</evidence>
<dbReference type="InterPro" id="IPR011010">
    <property type="entry name" value="DNA_brk_join_enz"/>
</dbReference>
<comment type="similarity">
    <text evidence="1">Belongs to the 'phage' integrase family.</text>
</comment>
<dbReference type="Proteomes" id="UP001596303">
    <property type="component" value="Unassembled WGS sequence"/>
</dbReference>
<keyword evidence="3 5" id="KW-0238">DNA-binding</keyword>
<keyword evidence="8" id="KW-1185">Reference proteome</keyword>
<dbReference type="Gene3D" id="1.10.443.10">
    <property type="entry name" value="Intergrase catalytic core"/>
    <property type="match status" value="1"/>
</dbReference>
<organism evidence="7 8">
    <name type="scientific">Ponticaulis profundi</name>
    <dbReference type="NCBI Taxonomy" id="2665222"/>
    <lineage>
        <taxon>Bacteria</taxon>
        <taxon>Pseudomonadati</taxon>
        <taxon>Pseudomonadota</taxon>
        <taxon>Alphaproteobacteria</taxon>
        <taxon>Hyphomonadales</taxon>
        <taxon>Hyphomonadaceae</taxon>
        <taxon>Ponticaulis</taxon>
    </lineage>
</organism>
<evidence type="ECO:0000256" key="3">
    <source>
        <dbReference type="ARBA" id="ARBA00023125"/>
    </source>
</evidence>
<feature type="domain" description="Core-binding (CB)" evidence="6">
    <location>
        <begin position="221"/>
        <end position="330"/>
    </location>
</feature>
<dbReference type="SUPFAM" id="SSF56349">
    <property type="entry name" value="DNA breaking-rejoining enzymes"/>
    <property type="match status" value="1"/>
</dbReference>
<keyword evidence="2" id="KW-0229">DNA integration</keyword>
<dbReference type="Gene3D" id="1.10.150.130">
    <property type="match status" value="1"/>
</dbReference>
<proteinExistence type="inferred from homology"/>
<sequence length="590" mass="66757">MAKKENLPNFCRRKTDRTIEVRITLTEDQANLLGKKNLVKSLKTKSVAVARRRAPGVVSELLEQINQSDDKGKNLSVEILQKRMLEWKIRKQTHCANLALSTGDLEDFKLPLFDIKEGWVETTSIVNGQNVVQYQPKKMFSHPKKVIREICSMNEDEIVSESAFTMLRQSVSETVAAVENFAKELKSGNPEAIEFASQLVRKKTKSVDSDVPYQSESAAAVTVTQAFDSWSDWHKREGKDEDTITSFKTNIDRFVSVFGDLPVANVTSADADKFVRLLEKCPARPPKSVREDMTFNELVDWNQEAGMNCLSAGTVRSAVSAMSAIFGKCVRDGTISKNPFRVPKVSKGKKANRKFFDERDLKKIFSMPYYTGSEPIPPGGKGPAALWLPILALLTGARQEEIAQLHHSDVKKVDGVWVISFQDVDEVSGEHYTLDDPESKRIKNSHGGDAAAMRLVPVSNRLIEIGFLDFVEKQRSSSVKRLFPEVKHNSKVIKGNKARNWSKWWGKYFREKTGITDPTKVFHSFRHTFRHEARQVGVLEDVIKELSGHENHDDYGYGRNIHGRRFDVDTLKREIDKIAFKKISISIPKT</sequence>
<dbReference type="EMBL" id="JBHSSW010000028">
    <property type="protein sequence ID" value="MFC6199384.1"/>
    <property type="molecule type" value="Genomic_DNA"/>
</dbReference>
<evidence type="ECO:0000256" key="5">
    <source>
        <dbReference type="PROSITE-ProRule" id="PRU01248"/>
    </source>
</evidence>
<protein>
    <recommendedName>
        <fullName evidence="6">Core-binding (CB) domain-containing protein</fullName>
    </recommendedName>
</protein>
<accession>A0ABW1SDV4</accession>